<dbReference type="Proteomes" id="UP000675880">
    <property type="component" value="Unassembled WGS sequence"/>
</dbReference>
<sequence length="111" mass="12032">MVGSRNRQLAQHQEAQMGFAGFFISTGSDHDVLMTIPSSSRGAFDQPVVAEQIDGRWIDMGRLPHQDLVESDSGGRGRVELLARAGADFVGFSWSSSFTVECVGSVIKESK</sequence>
<dbReference type="EMBL" id="CAJNBJ010000001">
    <property type="protein sequence ID" value="CAE6691733.1"/>
    <property type="molecule type" value="Genomic_DNA"/>
</dbReference>
<proteinExistence type="predicted"/>
<evidence type="ECO:0000313" key="2">
    <source>
        <dbReference type="Proteomes" id="UP000675880"/>
    </source>
</evidence>
<organism evidence="1 2">
    <name type="scientific">Nitrospira defluvii</name>
    <dbReference type="NCBI Taxonomy" id="330214"/>
    <lineage>
        <taxon>Bacteria</taxon>
        <taxon>Pseudomonadati</taxon>
        <taxon>Nitrospirota</taxon>
        <taxon>Nitrospiria</taxon>
        <taxon>Nitrospirales</taxon>
        <taxon>Nitrospiraceae</taxon>
        <taxon>Nitrospira</taxon>
    </lineage>
</organism>
<keyword evidence="2" id="KW-1185">Reference proteome</keyword>
<evidence type="ECO:0000313" key="1">
    <source>
        <dbReference type="EMBL" id="CAE6691733.1"/>
    </source>
</evidence>
<dbReference type="RefSeq" id="WP_213040172.1">
    <property type="nucleotide sequence ID" value="NZ_CAJNBJ010000001.1"/>
</dbReference>
<protein>
    <submittedName>
        <fullName evidence="1">Uncharacterized protein</fullName>
    </submittedName>
</protein>
<reference evidence="1 2" key="1">
    <citation type="submission" date="2021-02" db="EMBL/GenBank/DDBJ databases">
        <authorList>
            <person name="Han P."/>
        </authorList>
    </citation>
    <scope>NUCLEOTIDE SEQUENCE [LARGE SCALE GENOMIC DNA]</scope>
    <source>
        <strain evidence="1">Candidatus Nitrospira sp. ZN2</strain>
    </source>
</reference>
<gene>
    <name evidence="1" type="ORF">NSPZN2_10255</name>
</gene>
<name>A0ABM8QDT3_9BACT</name>
<accession>A0ABM8QDT3</accession>
<comment type="caution">
    <text evidence="1">The sequence shown here is derived from an EMBL/GenBank/DDBJ whole genome shotgun (WGS) entry which is preliminary data.</text>
</comment>